<dbReference type="InterPro" id="IPR015433">
    <property type="entry name" value="PI3/4_kinase"/>
</dbReference>
<dbReference type="SMART" id="SM00143">
    <property type="entry name" value="PI3K_p85B"/>
    <property type="match status" value="1"/>
</dbReference>
<keyword evidence="2" id="KW-0547">Nucleotide-binding</keyword>
<dbReference type="SMART" id="SM00146">
    <property type="entry name" value="PI3Kc"/>
    <property type="match status" value="1"/>
</dbReference>
<dbReference type="PANTHER" id="PTHR10048">
    <property type="entry name" value="PHOSPHATIDYLINOSITOL KINASE"/>
    <property type="match status" value="1"/>
</dbReference>
<feature type="domain" description="PIK helical" evidence="9">
    <location>
        <begin position="542"/>
        <end position="722"/>
    </location>
</feature>
<dbReference type="EMBL" id="GGYP01001367">
    <property type="protein sequence ID" value="MDE46138.1"/>
    <property type="molecule type" value="Transcribed_RNA"/>
</dbReference>
<evidence type="ECO:0000259" key="7">
    <source>
        <dbReference type="PROSITE" id="PS50290"/>
    </source>
</evidence>
<dbReference type="SMART" id="SM00142">
    <property type="entry name" value="PI3K_C2"/>
    <property type="match status" value="1"/>
</dbReference>
<accession>A0A6G1S6X6</accession>
<dbReference type="Pfam" id="PF00613">
    <property type="entry name" value="PI3Ka"/>
    <property type="match status" value="1"/>
</dbReference>
<dbReference type="InterPro" id="IPR036940">
    <property type="entry name" value="PI3/4_kinase_cat_sf"/>
</dbReference>
<dbReference type="InterPro" id="IPR002420">
    <property type="entry name" value="PI3K-type_C2_dom"/>
</dbReference>
<dbReference type="Gene3D" id="3.30.1010.10">
    <property type="entry name" value="Phosphatidylinositol 3-kinase Catalytic Subunit, Chain A, domain 4"/>
    <property type="match status" value="1"/>
</dbReference>
<feature type="region of interest" description="Disordered" evidence="6">
    <location>
        <begin position="865"/>
        <end position="907"/>
    </location>
</feature>
<evidence type="ECO:0000256" key="2">
    <source>
        <dbReference type="ARBA" id="ARBA00022741"/>
    </source>
</evidence>
<dbReference type="Gene3D" id="2.60.40.150">
    <property type="entry name" value="C2 domain"/>
    <property type="match status" value="1"/>
</dbReference>
<dbReference type="GO" id="GO:0005524">
    <property type="term" value="F:ATP binding"/>
    <property type="evidence" value="ECO:0007669"/>
    <property type="project" value="UniProtKB-KW"/>
</dbReference>
<dbReference type="PROSITE" id="PS51547">
    <property type="entry name" value="C2_PI3K"/>
    <property type="match status" value="1"/>
</dbReference>
<feature type="region of interest" description="Disordered" evidence="6">
    <location>
        <begin position="475"/>
        <end position="524"/>
    </location>
</feature>
<feature type="domain" description="PI3K-ABD" evidence="8">
    <location>
        <begin position="13"/>
        <end position="103"/>
    </location>
</feature>
<dbReference type="PROSITE" id="PS00915">
    <property type="entry name" value="PI3_4_KINASE_1"/>
    <property type="match status" value="1"/>
</dbReference>
<dbReference type="InterPro" id="IPR035892">
    <property type="entry name" value="C2_domain_sf"/>
</dbReference>
<feature type="compositionally biased region" description="Polar residues" evidence="6">
    <location>
        <begin position="415"/>
        <end position="430"/>
    </location>
</feature>
<feature type="compositionally biased region" description="Polar residues" evidence="6">
    <location>
        <begin position="872"/>
        <end position="882"/>
    </location>
</feature>
<feature type="compositionally biased region" description="Low complexity" evidence="6">
    <location>
        <begin position="475"/>
        <end position="503"/>
    </location>
</feature>
<organism evidence="11">
    <name type="scientific">Aceria tosichella</name>
    <name type="common">wheat curl mite</name>
    <dbReference type="NCBI Taxonomy" id="561515"/>
    <lineage>
        <taxon>Eukaryota</taxon>
        <taxon>Metazoa</taxon>
        <taxon>Ecdysozoa</taxon>
        <taxon>Arthropoda</taxon>
        <taxon>Chelicerata</taxon>
        <taxon>Arachnida</taxon>
        <taxon>Acari</taxon>
        <taxon>Acariformes</taxon>
        <taxon>Trombidiformes</taxon>
        <taxon>Prostigmata</taxon>
        <taxon>Eupodina</taxon>
        <taxon>Eriophyoidea</taxon>
        <taxon>Eriophyidae</taxon>
        <taxon>Eriophyinae</taxon>
        <taxon>Aceriini</taxon>
        <taxon>Aceria</taxon>
    </lineage>
</organism>
<dbReference type="SUPFAM" id="SSF49562">
    <property type="entry name" value="C2 domain (Calcium/lipid-binding domain, CaLB)"/>
    <property type="match status" value="1"/>
</dbReference>
<dbReference type="PROSITE" id="PS51545">
    <property type="entry name" value="PIK_HELICAL"/>
    <property type="match status" value="1"/>
</dbReference>
<dbReference type="InterPro" id="IPR016024">
    <property type="entry name" value="ARM-type_fold"/>
</dbReference>
<dbReference type="Pfam" id="PF02192">
    <property type="entry name" value="PI3K_p85B"/>
    <property type="match status" value="1"/>
</dbReference>
<dbReference type="PROSITE" id="PS00916">
    <property type="entry name" value="PI3_4_KINASE_2"/>
    <property type="match status" value="1"/>
</dbReference>
<gene>
    <name evidence="11" type="primary">PIK3CA</name>
    <name evidence="11" type="ORF">g.14322</name>
</gene>
<keyword evidence="4" id="KW-0067">ATP-binding</keyword>
<proteinExistence type="inferred from homology"/>
<keyword evidence="1" id="KW-0808">Transferase</keyword>
<dbReference type="InterPro" id="IPR003113">
    <property type="entry name" value="PI3K_ABD"/>
</dbReference>
<dbReference type="GO" id="GO:0005942">
    <property type="term" value="C:phosphatidylinositol 3-kinase complex"/>
    <property type="evidence" value="ECO:0007669"/>
    <property type="project" value="TreeGrafter"/>
</dbReference>
<evidence type="ECO:0000259" key="9">
    <source>
        <dbReference type="PROSITE" id="PS51545"/>
    </source>
</evidence>
<keyword evidence="3 11" id="KW-0418">Kinase</keyword>
<dbReference type="PROSITE" id="PS50290">
    <property type="entry name" value="PI3_4_KINASE_3"/>
    <property type="match status" value="1"/>
</dbReference>
<dbReference type="Gene3D" id="3.10.20.90">
    <property type="entry name" value="Phosphatidylinositol 3-kinase Catalytic Subunit, Chain A, domain 1"/>
    <property type="match status" value="1"/>
</dbReference>
<evidence type="ECO:0000259" key="10">
    <source>
        <dbReference type="PROSITE" id="PS51547"/>
    </source>
</evidence>
<evidence type="ECO:0000313" key="11">
    <source>
        <dbReference type="EMBL" id="MDE46138.1"/>
    </source>
</evidence>
<feature type="region of interest" description="Disordered" evidence="6">
    <location>
        <begin position="415"/>
        <end position="444"/>
    </location>
</feature>
<dbReference type="GO" id="GO:0016303">
    <property type="term" value="F:1-phosphatidylinositol-3-kinase activity"/>
    <property type="evidence" value="ECO:0007669"/>
    <property type="project" value="TreeGrafter"/>
</dbReference>
<feature type="domain" description="C2 PI3K-type" evidence="10">
    <location>
        <begin position="169"/>
        <end position="315"/>
    </location>
</feature>
<dbReference type="InterPro" id="IPR018936">
    <property type="entry name" value="PI3/4_kinase_CS"/>
</dbReference>
<dbReference type="Pfam" id="PF00792">
    <property type="entry name" value="PI3K_C2"/>
    <property type="match status" value="1"/>
</dbReference>
<feature type="compositionally biased region" description="Low complexity" evidence="6">
    <location>
        <begin position="432"/>
        <end position="443"/>
    </location>
</feature>
<dbReference type="AlphaFoldDB" id="A0A6G1S6X6"/>
<dbReference type="InterPro" id="IPR000403">
    <property type="entry name" value="PI3/4_kinase_cat_dom"/>
</dbReference>
<dbReference type="GO" id="GO:0016477">
    <property type="term" value="P:cell migration"/>
    <property type="evidence" value="ECO:0007669"/>
    <property type="project" value="TreeGrafter"/>
</dbReference>
<protein>
    <submittedName>
        <fullName evidence="11">Phosphatidylinositol 4,5-bisphosphate 3-kinase catalytic subunit alpha isoform</fullName>
    </submittedName>
</protein>
<dbReference type="Gene3D" id="1.25.40.70">
    <property type="entry name" value="Phosphatidylinositol 3-kinase, accessory domain (PIK)"/>
    <property type="match status" value="1"/>
</dbReference>
<dbReference type="GO" id="GO:0005737">
    <property type="term" value="C:cytoplasm"/>
    <property type="evidence" value="ECO:0007669"/>
    <property type="project" value="TreeGrafter"/>
</dbReference>
<feature type="compositionally biased region" description="Low complexity" evidence="6">
    <location>
        <begin position="886"/>
        <end position="898"/>
    </location>
</feature>
<dbReference type="PROSITE" id="PS51544">
    <property type="entry name" value="PI3K_ABD"/>
    <property type="match status" value="1"/>
</dbReference>
<dbReference type="SMART" id="SM00145">
    <property type="entry name" value="PI3Ka"/>
    <property type="match status" value="1"/>
</dbReference>
<feature type="domain" description="PI3K/PI4K catalytic" evidence="7">
    <location>
        <begin position="892"/>
        <end position="1181"/>
    </location>
</feature>
<dbReference type="GO" id="GO:0035005">
    <property type="term" value="F:1-phosphatidylinositol-4-phosphate 3-kinase activity"/>
    <property type="evidence" value="ECO:0007669"/>
    <property type="project" value="TreeGrafter"/>
</dbReference>
<feature type="compositionally biased region" description="Polar residues" evidence="6">
    <location>
        <begin position="508"/>
        <end position="520"/>
    </location>
</feature>
<dbReference type="GO" id="GO:0005886">
    <property type="term" value="C:plasma membrane"/>
    <property type="evidence" value="ECO:0007669"/>
    <property type="project" value="TreeGrafter"/>
</dbReference>
<dbReference type="FunFam" id="1.10.1070.11:FF:000001">
    <property type="entry name" value="Phosphatidylinositol 4,5-bisphosphate 3-kinase catalytic subunit"/>
    <property type="match status" value="1"/>
</dbReference>
<dbReference type="GO" id="GO:0048015">
    <property type="term" value="P:phosphatidylinositol-mediated signaling"/>
    <property type="evidence" value="ECO:0007669"/>
    <property type="project" value="TreeGrafter"/>
</dbReference>
<dbReference type="GO" id="GO:0043491">
    <property type="term" value="P:phosphatidylinositol 3-kinase/protein kinase B signal transduction"/>
    <property type="evidence" value="ECO:0007669"/>
    <property type="project" value="TreeGrafter"/>
</dbReference>
<comment type="similarity">
    <text evidence="5">Belongs to the PI3/PI4-kinase family.</text>
</comment>
<dbReference type="Gene3D" id="1.10.1070.11">
    <property type="entry name" value="Phosphatidylinositol 3-/4-kinase, catalytic domain"/>
    <property type="match status" value="1"/>
</dbReference>
<dbReference type="PANTHER" id="PTHR10048:SF111">
    <property type="entry name" value="PHOSPHATIDYLINOSITOL 3-KINASE AGE-1"/>
    <property type="match status" value="1"/>
</dbReference>
<dbReference type="Pfam" id="PF00454">
    <property type="entry name" value="PI3_PI4_kinase"/>
    <property type="match status" value="1"/>
</dbReference>
<evidence type="ECO:0000259" key="8">
    <source>
        <dbReference type="PROSITE" id="PS51544"/>
    </source>
</evidence>
<evidence type="ECO:0000256" key="1">
    <source>
        <dbReference type="ARBA" id="ARBA00022679"/>
    </source>
</evidence>
<evidence type="ECO:0000256" key="3">
    <source>
        <dbReference type="ARBA" id="ARBA00022777"/>
    </source>
</evidence>
<dbReference type="InterPro" id="IPR001263">
    <property type="entry name" value="PI3K_accessory_dom"/>
</dbReference>
<reference evidence="11" key="1">
    <citation type="submission" date="2018-10" db="EMBL/GenBank/DDBJ databases">
        <title>Transcriptome assembly of Aceria tosichella (Wheat curl mite) Type 2.</title>
        <authorList>
            <person name="Scully E.D."/>
            <person name="Geib S.M."/>
            <person name="Palmer N.A."/>
            <person name="Gupta A.K."/>
            <person name="Sarath G."/>
            <person name="Tatineni S."/>
        </authorList>
    </citation>
    <scope>NUCLEOTIDE SEQUENCE</scope>
    <source>
        <strain evidence="11">LincolnNE</strain>
    </source>
</reference>
<name>A0A6G1S6X6_9ACAR</name>
<dbReference type="InterPro" id="IPR042236">
    <property type="entry name" value="PI3K_accessory_sf"/>
</dbReference>
<sequence length="1195" mass="135677">MSSSGEVYGMHIMPDRFNTDILLPNGLCITLPCKREDTLEAVKRHLWKTIKVTTAKYFQIGDQSSFIFSAITLDAKLEEFYEESRRLCDLRLFDLMLKLIEPEGNKEEKRISSMIDLAIGKKINELFLELPREIREEVGDFRKSNRDHEENILNQIDHGLIYSSYSNFVDVPYKMKIISATYVNVKNVDSIFVRAAIYHGNECLGMRDTTHVEPSNPKWDQWIKFDFHCTDLPQSAKICLSVCISSKKRTKEVCSLGAVNLTVFDHRGVMRSGRTQLNLWPPPKNTDDLLFPFMTLGGNPNNDSPCLSLELLSFDRYVVFAPIHDVYAYANHAIKQEPAIDHENIQIPGYLAMSNSSSNAGSTTNCHTHYSSIRLDFRDRTLSNSCADTRAFIERRLSSSSSNRRDSVSTTYNDNFSLVRSRRPTSSSEKFSAPSSRTSSTASMLTRLDLGAPSTKYTHNFPSLSNNITSNTLTNNSPAASSSSVSASHTTSISPIASPSIPHGLSGSGKSQTPDSSIVNPYSPIEGSAVASETNSLASTPALGAASTEEERIAHVNQLIAMPPFTALSASHKSFLWSMRFYCKRVPESLPRLLDAIDWKSRNQLSQLYVLLDEWGKVSLETALRLLNTKYEDKYVRQHAVQWLNECLDDEMLSCYLLQFVQVLKTEPYLENELSRFMNNRALSNPNIGNLFFWYLKSECDEVNDYHNTIRFRYVLERYLRGLSEERLSTLVRQVQGLDKLMNLAEALRDKSKEDRMKFMHAQMQRVDFMEMLQNIPDPVNNNRFLGQLLYEECRIMDSAKRPLWLVWSLPIITDEHEAELYPGNPKSEEDIEKLMPSVQNTRRSYSYSGGKDLYTREVKSISTSIKEEDSTTSSVGSNNSDKGSRFSSRTMTSSSDSAKGSITAKKAVEPTEMTVLPPSNGKQAMAKSAIIFKIGDDLRQDMLTLQVIKIVDSIWKQEGLDMCMLAYTCLSTGKNVGIIEVVNRAETITSIQKSGGRMATIQIDSSQLHRWIKDRNHDNYDEAIDRFTRSCAGYSVLTFVLGIADRNPDNIMVSEDGRIFHIDFGHFLGHFKRKFGINRERVPFVLTEDFLHVIARGSDVRRGGSFDSFRNLCGDAYISLRRHTNLLITLFEMMLRTGIPELKTVEDMSWLTTSLQIGVTEEKAREYFQAQFFEAYCGAWATKVDWFFHNIKRM</sequence>
<dbReference type="SUPFAM" id="SSF48371">
    <property type="entry name" value="ARM repeat"/>
    <property type="match status" value="1"/>
</dbReference>
<dbReference type="InterPro" id="IPR011009">
    <property type="entry name" value="Kinase-like_dom_sf"/>
</dbReference>
<dbReference type="SUPFAM" id="SSF56112">
    <property type="entry name" value="Protein kinase-like (PK-like)"/>
    <property type="match status" value="1"/>
</dbReference>
<evidence type="ECO:0000256" key="4">
    <source>
        <dbReference type="ARBA" id="ARBA00022840"/>
    </source>
</evidence>
<evidence type="ECO:0000256" key="6">
    <source>
        <dbReference type="SAM" id="MobiDB-lite"/>
    </source>
</evidence>
<evidence type="ECO:0000256" key="5">
    <source>
        <dbReference type="PROSITE-ProRule" id="PRU00880"/>
    </source>
</evidence>